<evidence type="ECO:0000313" key="2">
    <source>
        <dbReference type="Proteomes" id="UP001518140"/>
    </source>
</evidence>
<dbReference type="InterPro" id="IPR035948">
    <property type="entry name" value="YwqG-like_sf"/>
</dbReference>
<dbReference type="RefSeq" id="WP_165342090.1">
    <property type="nucleotide sequence ID" value="NZ_JAAKZX010000094.1"/>
</dbReference>
<name>A0ABX0DZ36_9ACTN</name>
<dbReference type="Pfam" id="PF09234">
    <property type="entry name" value="DUF1963"/>
    <property type="match status" value="1"/>
</dbReference>
<accession>A0ABX0DZ36</accession>
<keyword evidence="2" id="KW-1185">Reference proteome</keyword>
<proteinExistence type="predicted"/>
<dbReference type="SUPFAM" id="SSF103032">
    <property type="entry name" value="Hypothetical protein YwqG"/>
    <property type="match status" value="1"/>
</dbReference>
<comment type="caution">
    <text evidence="1">The sequence shown here is derived from an EMBL/GenBank/DDBJ whole genome shotgun (WGS) entry which is preliminary data.</text>
</comment>
<gene>
    <name evidence="1" type="ORF">G6048_26455</name>
</gene>
<organism evidence="1 2">
    <name type="scientific">Streptomyces ureilyticus</name>
    <dbReference type="NCBI Taxonomy" id="1775131"/>
    <lineage>
        <taxon>Bacteria</taxon>
        <taxon>Bacillati</taxon>
        <taxon>Actinomycetota</taxon>
        <taxon>Actinomycetes</taxon>
        <taxon>Kitasatosporales</taxon>
        <taxon>Streptomycetaceae</taxon>
        <taxon>Streptomyces</taxon>
    </lineage>
</organism>
<sequence length="272" mass="30235">MTPEILDKLDRYRAEMVRRNIPSGVVEQWIGAALPCATLTLDGDGPVVGRYGGPVLLPPGAPGPEFPFVASLNCADLPEKVTGLPLPPDGRLLLFAFPDLDGGGQVMYVPEGAAVEKRAITFEYYDEDPDCLEISEQYPQGDLRMAADVSLPFHTSKAKATDHGWRGEDLPWAPYASIHSDLWNVVDGREFPRGGWVQVGGYAREECMDVNPVETAAISSDETWDLEDWVLLADWNPSIEGREGFSLHWAIRRQELAARRFERVSESMHWNP</sequence>
<dbReference type="EMBL" id="JAAKZX010000094">
    <property type="protein sequence ID" value="NGO45533.1"/>
    <property type="molecule type" value="Genomic_DNA"/>
</dbReference>
<reference evidence="1 2" key="1">
    <citation type="submission" date="2020-02" db="EMBL/GenBank/DDBJ databases">
        <title>Whole-genome analyses of novel actinobacteria.</title>
        <authorList>
            <person name="Sahin N."/>
            <person name="Tokatli A."/>
        </authorList>
    </citation>
    <scope>NUCLEOTIDE SEQUENCE [LARGE SCALE GENOMIC DNA]</scope>
    <source>
        <strain evidence="1 2">YC419</strain>
    </source>
</reference>
<dbReference type="Proteomes" id="UP001518140">
    <property type="component" value="Unassembled WGS sequence"/>
</dbReference>
<dbReference type="Gene3D" id="2.30.320.10">
    <property type="entry name" value="YwqG-like"/>
    <property type="match status" value="1"/>
</dbReference>
<evidence type="ECO:0000313" key="1">
    <source>
        <dbReference type="EMBL" id="NGO45533.1"/>
    </source>
</evidence>
<dbReference type="InterPro" id="IPR015315">
    <property type="entry name" value="DUF1963"/>
</dbReference>
<protein>
    <submittedName>
        <fullName evidence="1">DUF1963 domain-containing protein</fullName>
    </submittedName>
</protein>